<reference evidence="2 3" key="1">
    <citation type="submission" date="2023-11" db="EMBL/GenBank/DDBJ databases">
        <title>Genome sequence of Microbacterium rhizosphaerae KACC 19337.</title>
        <authorList>
            <person name="Choi H."/>
            <person name="Kim S."/>
            <person name="Kim Y."/>
            <person name="Kwon S.-W."/>
            <person name="Heo J."/>
        </authorList>
    </citation>
    <scope>NUCLEOTIDE SEQUENCE [LARGE SCALE GENOMIC DNA]</scope>
    <source>
        <strain evidence="2 3">KACC 19337</strain>
    </source>
</reference>
<evidence type="ECO:0000313" key="3">
    <source>
        <dbReference type="Proteomes" id="UP001323798"/>
    </source>
</evidence>
<dbReference type="InterPro" id="IPR016097">
    <property type="entry name" value="DUF695"/>
</dbReference>
<dbReference type="EMBL" id="CP139368">
    <property type="protein sequence ID" value="WPR91358.1"/>
    <property type="molecule type" value="Genomic_DNA"/>
</dbReference>
<organism evidence="2 3">
    <name type="scientific">Microbacterium rhizosphaerae</name>
    <dbReference type="NCBI Taxonomy" id="1678237"/>
    <lineage>
        <taxon>Bacteria</taxon>
        <taxon>Bacillati</taxon>
        <taxon>Actinomycetota</taxon>
        <taxon>Actinomycetes</taxon>
        <taxon>Micrococcales</taxon>
        <taxon>Microbacteriaceae</taxon>
        <taxon>Microbacterium</taxon>
    </lineage>
</organism>
<keyword evidence="3" id="KW-1185">Reference proteome</keyword>
<dbReference type="RefSeq" id="WP_320944058.1">
    <property type="nucleotide sequence ID" value="NZ_BAABEU010000010.1"/>
</dbReference>
<evidence type="ECO:0000313" key="2">
    <source>
        <dbReference type="EMBL" id="WPR91358.1"/>
    </source>
</evidence>
<accession>A0ABZ0SQB7</accession>
<sequence length="343" mass="38107">MVAVAFFRRTRPVPDNVVTHPISDFWDWWRATGHSVDPHEASALVNQLDQRVRAINDDLTWEFGAGQDARHRLTVSANGAPAIRPIAERWLRAAPPRDETWEFRSSKEAEPDALSNTLEIGGAILELARMRFGVTSDPDRLRLHVSVYHPLFADMSASMRTQVAFLVLDWLLGEDDVERWVGKVDAVVDTPPAVVDGGELITAAAALAREGDIDEWAVAQWHDENGNRGLASYRRALRWLDYPTLDEHHALTMSFASREDGLPLGSDELDTLRALEDELGQHLGASGVVVGHQTATGRRTFHVYTDSEDQNVAEALRVWSGKEGLSIESSDDAGWSLVRHLIG</sequence>
<protein>
    <submittedName>
        <fullName evidence="2">DUF695 domain-containing protein</fullName>
    </submittedName>
</protein>
<proteinExistence type="predicted"/>
<name>A0ABZ0SQB7_9MICO</name>
<dbReference type="Pfam" id="PF05117">
    <property type="entry name" value="DUF695"/>
    <property type="match status" value="1"/>
</dbReference>
<gene>
    <name evidence="2" type="ORF">SM116_08800</name>
</gene>
<dbReference type="Proteomes" id="UP001323798">
    <property type="component" value="Chromosome"/>
</dbReference>
<evidence type="ECO:0000259" key="1">
    <source>
        <dbReference type="Pfam" id="PF05117"/>
    </source>
</evidence>
<feature type="domain" description="DUF695" evidence="1">
    <location>
        <begin position="247"/>
        <end position="337"/>
    </location>
</feature>